<organism evidence="2 3">
    <name type="scientific">Grimontia hollisae CIP 101886</name>
    <dbReference type="NCBI Taxonomy" id="675812"/>
    <lineage>
        <taxon>Bacteria</taxon>
        <taxon>Pseudomonadati</taxon>
        <taxon>Pseudomonadota</taxon>
        <taxon>Gammaproteobacteria</taxon>
        <taxon>Vibrionales</taxon>
        <taxon>Vibrionaceae</taxon>
        <taxon>Grimontia</taxon>
    </lineage>
</organism>
<accession>D0I437</accession>
<gene>
    <name evidence="2" type="ORF">VHA_000502</name>
</gene>
<evidence type="ECO:0000256" key="1">
    <source>
        <dbReference type="SAM" id="MobiDB-lite"/>
    </source>
</evidence>
<feature type="compositionally biased region" description="Low complexity" evidence="1">
    <location>
        <begin position="1"/>
        <end position="15"/>
    </location>
</feature>
<dbReference type="EMBL" id="ADAQ01000008">
    <property type="protein sequence ID" value="EEY73815.1"/>
    <property type="molecule type" value="Genomic_DNA"/>
</dbReference>
<comment type="caution">
    <text evidence="2">The sequence shown here is derived from an EMBL/GenBank/DDBJ whole genome shotgun (WGS) entry which is preliminary data.</text>
</comment>
<evidence type="ECO:0000313" key="2">
    <source>
        <dbReference type="EMBL" id="EEY73815.1"/>
    </source>
</evidence>
<protein>
    <submittedName>
        <fullName evidence="2">Uncharacterized protein</fullName>
    </submittedName>
</protein>
<sequence>MSIFGTTSSGCCSTTADTGAHPTTNKQSNADNHIAMTLCERRKIEKFTDILFTCRPGLDYMD</sequence>
<keyword evidence="3" id="KW-1185">Reference proteome</keyword>
<name>D0I437_GRIHO</name>
<proteinExistence type="predicted"/>
<dbReference type="AlphaFoldDB" id="D0I437"/>
<reference evidence="2 3" key="1">
    <citation type="submission" date="2009-10" db="EMBL/GenBank/DDBJ databases">
        <authorList>
            <consortium name="Los Alamos National Laboratory (LANL)"/>
            <consortium name="National Microbial Pathogen Data Resource (NMPDR)"/>
            <person name="Saunders E.H."/>
            <person name="Munk A.C."/>
            <person name="Tapia R."/>
            <person name="Green L."/>
            <person name="Rogers Y."/>
            <person name="Detter J.C."/>
            <person name="Bruce D."/>
            <person name="Brettin T.S."/>
            <person name="Colwell R.R."/>
            <person name="Huq A."/>
            <person name="Grim C.J."/>
            <person name="Hasan N.A."/>
            <person name="Bartels D."/>
            <person name="Vonstein V."/>
        </authorList>
    </citation>
    <scope>NUCLEOTIDE SEQUENCE [LARGE SCALE GENOMIC DNA]</scope>
    <source>
        <strain evidence="2 3">CIP 101886</strain>
    </source>
</reference>
<dbReference type="Proteomes" id="UP000003604">
    <property type="component" value="Unassembled WGS sequence"/>
</dbReference>
<feature type="region of interest" description="Disordered" evidence="1">
    <location>
        <begin position="1"/>
        <end position="28"/>
    </location>
</feature>
<evidence type="ECO:0000313" key="3">
    <source>
        <dbReference type="Proteomes" id="UP000003604"/>
    </source>
</evidence>